<dbReference type="PANTHER" id="PTHR10602">
    <property type="entry name" value="EUKARYOTIC TRANSLATION INITIATION FACTOR 2 SUBUNIT 1"/>
    <property type="match status" value="1"/>
</dbReference>
<dbReference type="InterPro" id="IPR003029">
    <property type="entry name" value="S1_domain"/>
</dbReference>
<dbReference type="FunCoup" id="L0A8G2">
    <property type="interactions" value="240"/>
</dbReference>
<accession>L0A8G2</accession>
<dbReference type="Gene3D" id="3.30.70.1130">
    <property type="entry name" value="EIF_2_alpha"/>
    <property type="match status" value="1"/>
</dbReference>
<evidence type="ECO:0000256" key="3">
    <source>
        <dbReference type="ARBA" id="ARBA00022917"/>
    </source>
</evidence>
<dbReference type="EMBL" id="CP003378">
    <property type="protein sequence ID" value="AFZ70148.1"/>
    <property type="molecule type" value="Genomic_DNA"/>
</dbReference>
<sequence length="267" mass="31070">MALKNRKEMPDIGEIVVGTIKEIHDFGAYMVIDEYNDLRAFLPWSEVATKAVKNINEVIKENQKLAVKVIRVYRNKGQVDVSLKRVNDNERKRKMMYWKRTLKAVNLILMAAKQINKSEDEAYKEVVWHLEDYFGDAMSGLEAINLEGKDALKRAKIPIEWHDILLDYAKKYVEVKHVQISGYFNLKSLESDGIDRIRKILLDIKEEVKKYDGIDIKIYTIGSPKYRIDLIGPDYKTLENVIEKLISKGEKLAKDLKVEYSFERVKA</sequence>
<dbReference type="SUPFAM" id="SSF116742">
    <property type="entry name" value="eIF2alpha middle domain-like"/>
    <property type="match status" value="1"/>
</dbReference>
<dbReference type="PANTHER" id="PTHR10602:SF0">
    <property type="entry name" value="EUKARYOTIC TRANSLATION INITIATION FACTOR 2 SUBUNIT 1"/>
    <property type="match status" value="1"/>
</dbReference>
<gene>
    <name evidence="5" type="ordered locus">Calag_0374</name>
</gene>
<keyword evidence="6" id="KW-1185">Reference proteome</keyword>
<evidence type="ECO:0000256" key="1">
    <source>
        <dbReference type="ARBA" id="ARBA00007223"/>
    </source>
</evidence>
<dbReference type="NCBIfam" id="NF003062">
    <property type="entry name" value="PRK03987.1-1"/>
    <property type="match status" value="1"/>
</dbReference>
<dbReference type="PROSITE" id="PS50126">
    <property type="entry name" value="S1"/>
    <property type="match status" value="1"/>
</dbReference>
<proteinExistence type="inferred from homology"/>
<dbReference type="Gene3D" id="1.10.150.190">
    <property type="entry name" value="Translation initiation factor 2, subunit 1, domain 2"/>
    <property type="match status" value="1"/>
</dbReference>
<dbReference type="HOGENOM" id="CLU_033458_0_2_2"/>
<dbReference type="GO" id="GO:0003743">
    <property type="term" value="F:translation initiation factor activity"/>
    <property type="evidence" value="ECO:0007669"/>
    <property type="project" value="UniProtKB-KW"/>
</dbReference>
<dbReference type="KEGG" id="clg:Calag_0374"/>
<dbReference type="RefSeq" id="WP_015232046.1">
    <property type="nucleotide sequence ID" value="NC_019791.1"/>
</dbReference>
<keyword evidence="2 5" id="KW-0396">Initiation factor</keyword>
<dbReference type="InterPro" id="IPR024055">
    <property type="entry name" value="TIF2_asu_C"/>
</dbReference>
<dbReference type="SUPFAM" id="SSF50249">
    <property type="entry name" value="Nucleic acid-binding proteins"/>
    <property type="match status" value="1"/>
</dbReference>
<dbReference type="SMART" id="SM00316">
    <property type="entry name" value="S1"/>
    <property type="match status" value="1"/>
</dbReference>
<organism evidence="5 6">
    <name type="scientific">Caldisphaera lagunensis (strain DSM 15908 / JCM 11604 / ANMR 0165 / IC-154)</name>
    <dbReference type="NCBI Taxonomy" id="1056495"/>
    <lineage>
        <taxon>Archaea</taxon>
        <taxon>Thermoproteota</taxon>
        <taxon>Thermoprotei</taxon>
        <taxon>Acidilobales</taxon>
        <taxon>Caldisphaeraceae</taxon>
        <taxon>Caldisphaera</taxon>
    </lineage>
</organism>
<dbReference type="InterPro" id="IPR044126">
    <property type="entry name" value="S1_IF2_alpha"/>
</dbReference>
<dbReference type="Proteomes" id="UP000010469">
    <property type="component" value="Chromosome"/>
</dbReference>
<dbReference type="CDD" id="cd04452">
    <property type="entry name" value="S1_IF2_alpha"/>
    <property type="match status" value="1"/>
</dbReference>
<dbReference type="Gene3D" id="2.40.50.140">
    <property type="entry name" value="Nucleic acid-binding proteins"/>
    <property type="match status" value="1"/>
</dbReference>
<dbReference type="Pfam" id="PF07541">
    <property type="entry name" value="EIF_2_alpha"/>
    <property type="match status" value="1"/>
</dbReference>
<evidence type="ECO:0000313" key="6">
    <source>
        <dbReference type="Proteomes" id="UP000010469"/>
    </source>
</evidence>
<dbReference type="GeneID" id="14211634"/>
<evidence type="ECO:0000259" key="4">
    <source>
        <dbReference type="PROSITE" id="PS50126"/>
    </source>
</evidence>
<dbReference type="InterPro" id="IPR012340">
    <property type="entry name" value="NA-bd_OB-fold"/>
</dbReference>
<dbReference type="Pfam" id="PF00575">
    <property type="entry name" value="S1"/>
    <property type="match status" value="1"/>
</dbReference>
<name>L0A8G2_CALLD</name>
<protein>
    <submittedName>
        <fullName evidence="5">Translation initiation factor 2, alpha subunit (EIF-2alpha)</fullName>
    </submittedName>
</protein>
<dbReference type="InterPro" id="IPR011488">
    <property type="entry name" value="TIF_2_asu"/>
</dbReference>
<dbReference type="InterPro" id="IPR024054">
    <property type="entry name" value="TIF2_asu_middle_sf"/>
</dbReference>
<dbReference type="eggNOG" id="arCOG04107">
    <property type="taxonomic scope" value="Archaea"/>
</dbReference>
<dbReference type="AlphaFoldDB" id="L0A8G2"/>
<dbReference type="OrthoDB" id="84794at2157"/>
<feature type="domain" description="S1 motif" evidence="4">
    <location>
        <begin position="13"/>
        <end position="84"/>
    </location>
</feature>
<dbReference type="GO" id="GO:0043022">
    <property type="term" value="F:ribosome binding"/>
    <property type="evidence" value="ECO:0007669"/>
    <property type="project" value="TreeGrafter"/>
</dbReference>
<evidence type="ECO:0000256" key="2">
    <source>
        <dbReference type="ARBA" id="ARBA00022540"/>
    </source>
</evidence>
<dbReference type="SUPFAM" id="SSF110993">
    <property type="entry name" value="eIF-2-alpha, C-terminal domain"/>
    <property type="match status" value="1"/>
</dbReference>
<dbReference type="STRING" id="1056495.Calag_0374"/>
<keyword evidence="3" id="KW-0648">Protein biosynthesis</keyword>
<dbReference type="GO" id="GO:0003723">
    <property type="term" value="F:RNA binding"/>
    <property type="evidence" value="ECO:0007669"/>
    <property type="project" value="InterPro"/>
</dbReference>
<comment type="similarity">
    <text evidence="1">Belongs to the eIF-2-alpha family.</text>
</comment>
<dbReference type="InParanoid" id="L0A8G2"/>
<evidence type="ECO:0000313" key="5">
    <source>
        <dbReference type="EMBL" id="AFZ70148.1"/>
    </source>
</evidence>
<reference evidence="6" key="1">
    <citation type="submission" date="2012-03" db="EMBL/GenBank/DDBJ databases">
        <title>Complete genome of Caldisphaera lagunensis DSM 15908.</title>
        <authorList>
            <person name="Lucas S."/>
            <person name="Copeland A."/>
            <person name="Lapidus A."/>
            <person name="Glavina del Rio T."/>
            <person name="Dalin E."/>
            <person name="Tice H."/>
            <person name="Bruce D."/>
            <person name="Goodwin L."/>
            <person name="Pitluck S."/>
            <person name="Peters L."/>
            <person name="Mikhailova N."/>
            <person name="Teshima H."/>
            <person name="Kyrpides N."/>
            <person name="Mavromatis K."/>
            <person name="Ivanova N."/>
            <person name="Brettin T."/>
            <person name="Detter J.C."/>
            <person name="Han C."/>
            <person name="Larimer F."/>
            <person name="Land M."/>
            <person name="Hauser L."/>
            <person name="Markowitz V."/>
            <person name="Cheng J.-F."/>
            <person name="Hugenholtz P."/>
            <person name="Woyke T."/>
            <person name="Wu D."/>
            <person name="Spring S."/>
            <person name="Schroeder M."/>
            <person name="Brambilla E."/>
            <person name="Klenk H.-P."/>
            <person name="Eisen J.A."/>
        </authorList>
    </citation>
    <scope>NUCLEOTIDE SEQUENCE [LARGE SCALE GENOMIC DNA]</scope>
    <source>
        <strain evidence="6">DSM 15908 / JCM 11604 / IC-154</strain>
    </source>
</reference>